<proteinExistence type="predicted"/>
<dbReference type="STRING" id="1802397.A3J43_01825"/>
<evidence type="ECO:0000313" key="1">
    <source>
        <dbReference type="EMBL" id="OGL78172.1"/>
    </source>
</evidence>
<dbReference type="Pfam" id="PF08843">
    <property type="entry name" value="AbiEii"/>
    <property type="match status" value="1"/>
</dbReference>
<dbReference type="AlphaFoldDB" id="A0A1F7UIR6"/>
<dbReference type="InterPro" id="IPR014942">
    <property type="entry name" value="AbiEii"/>
</dbReference>
<gene>
    <name evidence="1" type="ORF">A3J43_01825</name>
</gene>
<comment type="caution">
    <text evidence="1">The sequence shown here is derived from an EMBL/GenBank/DDBJ whole genome shotgun (WGS) entry which is preliminary data.</text>
</comment>
<accession>A0A1F7UIR6</accession>
<dbReference type="EMBL" id="MGEF01000038">
    <property type="protein sequence ID" value="OGL78172.1"/>
    <property type="molecule type" value="Genomic_DNA"/>
</dbReference>
<evidence type="ECO:0000313" key="2">
    <source>
        <dbReference type="Proteomes" id="UP000176604"/>
    </source>
</evidence>
<dbReference type="Gene3D" id="3.10.450.620">
    <property type="entry name" value="JHP933, nucleotidyltransferase-like core domain"/>
    <property type="match status" value="1"/>
</dbReference>
<reference evidence="1 2" key="1">
    <citation type="journal article" date="2016" name="Nat. Commun.">
        <title>Thousands of microbial genomes shed light on interconnected biogeochemical processes in an aquifer system.</title>
        <authorList>
            <person name="Anantharaman K."/>
            <person name="Brown C.T."/>
            <person name="Hug L.A."/>
            <person name="Sharon I."/>
            <person name="Castelle C.J."/>
            <person name="Probst A.J."/>
            <person name="Thomas B.C."/>
            <person name="Singh A."/>
            <person name="Wilkins M.J."/>
            <person name="Karaoz U."/>
            <person name="Brodie E.L."/>
            <person name="Williams K.H."/>
            <person name="Hubbard S.S."/>
            <person name="Banfield J.F."/>
        </authorList>
    </citation>
    <scope>NUCLEOTIDE SEQUENCE [LARGE SCALE GENOMIC DNA]</scope>
</reference>
<dbReference type="Proteomes" id="UP000176604">
    <property type="component" value="Unassembled WGS sequence"/>
</dbReference>
<evidence type="ECO:0008006" key="3">
    <source>
        <dbReference type="Google" id="ProtNLM"/>
    </source>
</evidence>
<protein>
    <recommendedName>
        <fullName evidence="3">Nucleotidyl transferase AbiEii/AbiGii toxin family protein</fullName>
    </recommendedName>
</protein>
<name>A0A1F7UIR6_9BACT</name>
<sequence>MLDDVLIPLVETKQRERVPGEVIKNMVKEYLQYPVLEYVYNSEELQQLVFYGGSCVRICYDGPRLSEDLDFTVLSPAYAIDLDTLAHGLERRFRSEFLIDADVKVRQSEVMKRVTLKFPILKKLGLAPTLPSASDLLHVKIEISLSSLPVYEFGGVETSPVAQHGFNVFVRHYTLPILMAGKINALLSRVWFKGKREEVDIKGRDFFDLYWFFDRKVEPAWETLKQVTGIATMEELKSALWEKIEASVTPEKLVYDLKGFFANQRYVRDFAKHYKEIMKKHLT</sequence>
<organism evidence="1 2">
    <name type="scientific">Candidatus Uhrbacteria bacterium RIFCSPHIGHO2_12_FULL_54_23</name>
    <dbReference type="NCBI Taxonomy" id="1802397"/>
    <lineage>
        <taxon>Bacteria</taxon>
        <taxon>Candidatus Uhriibacteriota</taxon>
    </lineage>
</organism>